<proteinExistence type="predicted"/>
<accession>A0A1L5PKV9</accession>
<reference evidence="1 2" key="1">
    <citation type="submission" date="2016-12" db="EMBL/GenBank/DDBJ databases">
        <title>Draft Genome Sequence of Mercury Resistant Pseudomonas DRA525.</title>
        <authorList>
            <person name="Drace K.M."/>
        </authorList>
    </citation>
    <scope>NUCLEOTIDE SEQUENCE [LARGE SCALE GENOMIC DNA]</scope>
    <source>
        <strain evidence="1 2">DRA525</strain>
    </source>
</reference>
<gene>
    <name evidence="1" type="ORF">BL240_04440</name>
</gene>
<dbReference type="Proteomes" id="UP000185146">
    <property type="component" value="Chromosome"/>
</dbReference>
<dbReference type="EMBL" id="CP018743">
    <property type="protein sequence ID" value="APO80772.1"/>
    <property type="molecule type" value="Genomic_DNA"/>
</dbReference>
<evidence type="ECO:0000313" key="1">
    <source>
        <dbReference type="EMBL" id="APO80772.1"/>
    </source>
</evidence>
<protein>
    <submittedName>
        <fullName evidence="1">Uncharacterized protein</fullName>
    </submittedName>
</protein>
<sequence>MRGSIITEIKDYGPGDERTLSFKIDLDESYLTLNTQTSDELRWHWNTSPKLTWSGKPEDISIFENHYFKQKNLLLDRVALEQRNFNLWIYLDFSIEHDILWQAYSEPQKKFNNAFTPEPLPPFINEHEDDLVISLYANHFPIISNGTPPDDIGLFPGILSSPSGWPYIMGSPIGKDSFLCLFRNANSSNTGNNKAAGLSTAIHPLPLATTISSTAGPQKLIANPQSAKPTWSVEKPSAGSIKTIDGAQHYQPPGALSPNAIANPDCKTLIPAMLKSSTRQILLPAVADILKATTSTSAAYATWVSEYFAQTHYFKAAKQAGKLQLSMYYTSMSGSEVAVPLKNIAWHVLAGNGKVDSQGVFTPDSKAPSPCTVILAVDVDETEAEQSWYWAMTIIPHPFIDVDAMLELFTD</sequence>
<dbReference type="AlphaFoldDB" id="A0A1L5PKV9"/>
<evidence type="ECO:0000313" key="2">
    <source>
        <dbReference type="Proteomes" id="UP000185146"/>
    </source>
</evidence>
<name>A0A1L5PKV9_PSEPU</name>
<organism evidence="1 2">
    <name type="scientific">Pseudomonas putida</name>
    <name type="common">Arthrobacter siderocapsulatus</name>
    <dbReference type="NCBI Taxonomy" id="303"/>
    <lineage>
        <taxon>Bacteria</taxon>
        <taxon>Pseudomonadati</taxon>
        <taxon>Pseudomonadota</taxon>
        <taxon>Gammaproteobacteria</taxon>
        <taxon>Pseudomonadales</taxon>
        <taxon>Pseudomonadaceae</taxon>
        <taxon>Pseudomonas</taxon>
    </lineage>
</organism>